<keyword evidence="2" id="KW-0472">Membrane</keyword>
<feature type="transmembrane region" description="Helical" evidence="2">
    <location>
        <begin position="408"/>
        <end position="426"/>
    </location>
</feature>
<dbReference type="AlphaFoldDB" id="A0A367FDV9"/>
<keyword evidence="4" id="KW-1185">Reference proteome</keyword>
<keyword evidence="2" id="KW-0812">Transmembrane</keyword>
<sequence length="766" mass="80140">MATVHPPRPPESEPDTGADEIAGNPGVDDAADAVRTPVPGQRPRWEPSGDAGESSGGPGESSEGAGESPGQAGQPSGQAAPADDGDADDGGAPAAEEPLPTCADAPAGNAPTEDVPGDGVRTEAASGEGARTEGVSADGSDGSDRAAGAGGSDGGSAAGAGRRHALRLWALRVRSGPARGDGEKASARPAFVVGAALAAGALLHLVWLWFLASGGGDLAAQDAWAEFAGEHPGSAYNLAWYGGLHPVSYSVISPYLMAVLGVRSTLMVSGVLSAGLLSLLLARTVPKPLVPSLWGAFAFACNAASGRVTFALGVLFGLGAVAVVWTWPARWRGGRASRPARYLRAALAIVLAALATAASPVAGLFLEVVAASLLLARRPAAMFAIAVPPPLVVAFSALLFPFTGVQPMPFVSLIFPVLGAVAVTLLMPKTWTAVRVGGAIYTLGIVATWAIPSQVGSNVERLGLLFGAVALLAAVPLVVGHGWQPWKSRKGLAMALALLVTMGWQIAKPTWDVLHTTPDTNWSRELEPLVAQLQKVDADRARVEVVPVNSHREASALAPYVNLARGWNRQADLERNPLFYEEDLSPERYHAWLRRWAVHYVVLPADPPDIAGGVAEAKLVGEGQPYLKEIWSDDSWRLFRVNDAVPLVDSSASVERADAESVTVRVKESGRVLVRVPYSPWLGLVDGDGDRVAPPAREEENVNGCLREAEPTFGGPPPEGKDEPVLDTWTVLDAPRPGVYHIAAPYKLPRGTPCPDDERETEDRKN</sequence>
<comment type="caution">
    <text evidence="3">The sequence shown here is derived from an EMBL/GenBank/DDBJ whole genome shotgun (WGS) entry which is preliminary data.</text>
</comment>
<protein>
    <submittedName>
        <fullName evidence="3">MFS transporter</fullName>
    </submittedName>
</protein>
<name>A0A367FDV9_9ACTN</name>
<evidence type="ECO:0000256" key="2">
    <source>
        <dbReference type="SAM" id="Phobius"/>
    </source>
</evidence>
<feature type="compositionally biased region" description="Low complexity" evidence="1">
    <location>
        <begin position="60"/>
        <end position="82"/>
    </location>
</feature>
<evidence type="ECO:0000313" key="3">
    <source>
        <dbReference type="EMBL" id="RCG28032.1"/>
    </source>
</evidence>
<dbReference type="EMBL" id="QOIN01000026">
    <property type="protein sequence ID" value="RCG28032.1"/>
    <property type="molecule type" value="Genomic_DNA"/>
</dbReference>
<feature type="transmembrane region" description="Helical" evidence="2">
    <location>
        <begin position="433"/>
        <end position="451"/>
    </location>
</feature>
<dbReference type="Proteomes" id="UP000252914">
    <property type="component" value="Unassembled WGS sequence"/>
</dbReference>
<feature type="transmembrane region" description="Helical" evidence="2">
    <location>
        <begin position="463"/>
        <end position="479"/>
    </location>
</feature>
<feature type="transmembrane region" description="Helical" evidence="2">
    <location>
        <begin position="255"/>
        <end position="281"/>
    </location>
</feature>
<feature type="transmembrane region" description="Helical" evidence="2">
    <location>
        <begin position="293"/>
        <end position="325"/>
    </location>
</feature>
<feature type="compositionally biased region" description="Gly residues" evidence="1">
    <location>
        <begin position="148"/>
        <end position="158"/>
    </location>
</feature>
<feature type="transmembrane region" description="Helical" evidence="2">
    <location>
        <begin position="189"/>
        <end position="210"/>
    </location>
</feature>
<keyword evidence="2" id="KW-1133">Transmembrane helix</keyword>
<feature type="region of interest" description="Disordered" evidence="1">
    <location>
        <begin position="747"/>
        <end position="766"/>
    </location>
</feature>
<evidence type="ECO:0000256" key="1">
    <source>
        <dbReference type="SAM" id="MobiDB-lite"/>
    </source>
</evidence>
<feature type="transmembrane region" description="Helical" evidence="2">
    <location>
        <begin position="381"/>
        <end position="402"/>
    </location>
</feature>
<feature type="transmembrane region" description="Helical" evidence="2">
    <location>
        <begin position="345"/>
        <end position="369"/>
    </location>
</feature>
<proteinExistence type="predicted"/>
<gene>
    <name evidence="3" type="ORF">DTL70_02660</name>
</gene>
<reference evidence="3 4" key="1">
    <citation type="submission" date="2018-06" db="EMBL/GenBank/DDBJ databases">
        <title>Streptomyces reniochalinae sp. nov. and Streptomyces diacarnus sp. nov. from marine sponges.</title>
        <authorList>
            <person name="Li L."/>
        </authorList>
    </citation>
    <scope>NUCLEOTIDE SEQUENCE [LARGE SCALE GENOMIC DNA]</scope>
    <source>
        <strain evidence="3 4">LHW51701</strain>
    </source>
</reference>
<accession>A0A367FDV9</accession>
<evidence type="ECO:0000313" key="4">
    <source>
        <dbReference type="Proteomes" id="UP000252914"/>
    </source>
</evidence>
<feature type="region of interest" description="Disordered" evidence="1">
    <location>
        <begin position="1"/>
        <end position="159"/>
    </location>
</feature>
<organism evidence="3 4">
    <name type="scientific">Streptomyces diacarni</name>
    <dbReference type="NCBI Taxonomy" id="2800381"/>
    <lineage>
        <taxon>Bacteria</taxon>
        <taxon>Bacillati</taxon>
        <taxon>Actinomycetota</taxon>
        <taxon>Actinomycetes</taxon>
        <taxon>Kitasatosporales</taxon>
        <taxon>Streptomycetaceae</taxon>
        <taxon>Streptomyces</taxon>
    </lineage>
</organism>